<dbReference type="InterPro" id="IPR041522">
    <property type="entry name" value="CdaR_GGDEF"/>
</dbReference>
<sequence>MPEWEDEGVTATTPPKQGQEDPAARARRLRSAEALQRAAGRLATSATARMDTSMRWFGQLTAEDRSWVGLIVQAGIRGFTQWYGGAPGTRVEGAGLAASVFGAAPRALAGIITLRQTVDLIRLSIEVVEENVDDLVEPEDAPDVHRAVSRYAREVAFATAEVYARAAEQRGAWDARLEALVVDAVLRAETDESLLSRASALGWGGRGSLTVVLGSAPARRAETDVFDDVRRLAHASGLDALCAIQGELLVVVLGGSSDARAAAGSVADLFDPGPVVVGPVADDLAGAHVSARAALAAHRAAGGWPEAPRPVLSSELLPERALAGDEDARAFLVRDVFGPLVGARATLIETLSAYFGAGGSLEAAARQLYVHPNTVRYRLRQVADLTGYAATRPRDALTLQIALMLGRLAGATEEL</sequence>
<feature type="region of interest" description="Disordered" evidence="2">
    <location>
        <begin position="1"/>
        <end position="25"/>
    </location>
</feature>
<organism evidence="5 6">
    <name type="scientific">Nocardioides terrae</name>
    <dbReference type="NCBI Taxonomy" id="574651"/>
    <lineage>
        <taxon>Bacteria</taxon>
        <taxon>Bacillati</taxon>
        <taxon>Actinomycetota</taxon>
        <taxon>Actinomycetes</taxon>
        <taxon>Propionibacteriales</taxon>
        <taxon>Nocardioidaceae</taxon>
        <taxon>Nocardioides</taxon>
    </lineage>
</organism>
<reference evidence="5 6" key="1">
    <citation type="submission" date="2016-10" db="EMBL/GenBank/DDBJ databases">
        <authorList>
            <person name="de Groot N.N."/>
        </authorList>
    </citation>
    <scope>NUCLEOTIDE SEQUENCE [LARGE SCALE GENOMIC DNA]</scope>
    <source>
        <strain evidence="5 6">CGMCC 1.7056</strain>
    </source>
</reference>
<feature type="domain" description="PucR C-terminal helix-turn-helix" evidence="3">
    <location>
        <begin position="347"/>
        <end position="404"/>
    </location>
</feature>
<dbReference type="Proteomes" id="UP000198832">
    <property type="component" value="Unassembled WGS sequence"/>
</dbReference>
<dbReference type="Gene3D" id="1.10.10.2840">
    <property type="entry name" value="PucR C-terminal helix-turn-helix domain"/>
    <property type="match status" value="1"/>
</dbReference>
<feature type="domain" description="CdaR GGDEF-like" evidence="4">
    <location>
        <begin position="189"/>
        <end position="299"/>
    </location>
</feature>
<dbReference type="Pfam" id="PF13556">
    <property type="entry name" value="HTH_30"/>
    <property type="match status" value="1"/>
</dbReference>
<evidence type="ECO:0000313" key="6">
    <source>
        <dbReference type="Proteomes" id="UP000198832"/>
    </source>
</evidence>
<dbReference type="STRING" id="574651.SAMN04487968_109191"/>
<accession>A0A1I1L7K4</accession>
<evidence type="ECO:0000259" key="4">
    <source>
        <dbReference type="Pfam" id="PF17853"/>
    </source>
</evidence>
<dbReference type="InterPro" id="IPR042070">
    <property type="entry name" value="PucR_C-HTH_sf"/>
</dbReference>
<dbReference type="PANTHER" id="PTHR33744:SF7">
    <property type="entry name" value="PUCR FAMILY TRANSCRIPTIONAL REGULATOR"/>
    <property type="match status" value="1"/>
</dbReference>
<gene>
    <name evidence="5" type="ORF">SAMN04487968_109191</name>
</gene>
<proteinExistence type="inferred from homology"/>
<dbReference type="InterPro" id="IPR025736">
    <property type="entry name" value="PucR_C-HTH_dom"/>
</dbReference>
<comment type="similarity">
    <text evidence="1">Belongs to the CdaR family.</text>
</comment>
<dbReference type="PANTHER" id="PTHR33744">
    <property type="entry name" value="CARBOHYDRATE DIACID REGULATOR"/>
    <property type="match status" value="1"/>
</dbReference>
<evidence type="ECO:0000313" key="5">
    <source>
        <dbReference type="EMBL" id="SFC69077.1"/>
    </source>
</evidence>
<dbReference type="EMBL" id="FOLB01000009">
    <property type="protein sequence ID" value="SFC69077.1"/>
    <property type="molecule type" value="Genomic_DNA"/>
</dbReference>
<evidence type="ECO:0000256" key="1">
    <source>
        <dbReference type="ARBA" id="ARBA00006754"/>
    </source>
</evidence>
<name>A0A1I1L7K4_9ACTN</name>
<dbReference type="InterPro" id="IPR051448">
    <property type="entry name" value="CdaR-like_regulators"/>
</dbReference>
<dbReference type="AlphaFoldDB" id="A0A1I1L7K4"/>
<dbReference type="Pfam" id="PF17853">
    <property type="entry name" value="GGDEF_2"/>
    <property type="match status" value="1"/>
</dbReference>
<keyword evidence="6" id="KW-1185">Reference proteome</keyword>
<evidence type="ECO:0000259" key="3">
    <source>
        <dbReference type="Pfam" id="PF13556"/>
    </source>
</evidence>
<protein>
    <submittedName>
        <fullName evidence="5">Sugar diacid utilization regulator</fullName>
    </submittedName>
</protein>
<evidence type="ECO:0000256" key="2">
    <source>
        <dbReference type="SAM" id="MobiDB-lite"/>
    </source>
</evidence>